<keyword evidence="2" id="KW-1185">Reference proteome</keyword>
<organism evidence="1 2">
    <name type="scientific">Rhodopirellula sallentina SM41</name>
    <dbReference type="NCBI Taxonomy" id="1263870"/>
    <lineage>
        <taxon>Bacteria</taxon>
        <taxon>Pseudomonadati</taxon>
        <taxon>Planctomycetota</taxon>
        <taxon>Planctomycetia</taxon>
        <taxon>Pirellulales</taxon>
        <taxon>Pirellulaceae</taxon>
        <taxon>Rhodopirellula</taxon>
    </lineage>
</organism>
<accession>M5U120</accession>
<dbReference type="EMBL" id="ANOH01000228">
    <property type="protein sequence ID" value="EMI55140.1"/>
    <property type="molecule type" value="Genomic_DNA"/>
</dbReference>
<dbReference type="PATRIC" id="fig|1263870.3.peg.3687"/>
<comment type="caution">
    <text evidence="1">The sequence shown here is derived from an EMBL/GenBank/DDBJ whole genome shotgun (WGS) entry which is preliminary data.</text>
</comment>
<protein>
    <submittedName>
        <fullName evidence="1">Sialidase</fullName>
    </submittedName>
</protein>
<dbReference type="Gene3D" id="2.120.10.10">
    <property type="match status" value="1"/>
</dbReference>
<dbReference type="InterPro" id="IPR036278">
    <property type="entry name" value="Sialidase_sf"/>
</dbReference>
<dbReference type="CDD" id="cd15482">
    <property type="entry name" value="Sialidase_non-viral"/>
    <property type="match status" value="1"/>
</dbReference>
<evidence type="ECO:0000313" key="1">
    <source>
        <dbReference type="EMBL" id="EMI55140.1"/>
    </source>
</evidence>
<sequence>MATMMVGPTNAQDLLIERSVIVEGDSEWDWNQARTGYVPGEPGLAFTTMSRTSKTGSHGYHDIYFTTSRDHGASWDPLKVIPTLRRAKTANGYEVVAGDLWPNWHAASGKILLNGKTFNFAGGTKEDIYKEQVFYAVVDPQSLRCGPLKTLEMPERDHAGQPIIAPNAGCHQAVFLDNGDILMPIRYQRSKHPRIYVSIVSRCRFDGETLSYVEHGTEHTIPKQRGLYEPSAYQFDGETFLTMRADDGAYVSKSTDGINFTDHIAWKFDDGKLLGSRNTQQHWATIGGRLYLVYTRENGRNGHIMRNRAPLYIAQVDPERLHVIRDTEQVIVPENHATLGNSGVCRIHENETWVTVAEGLVSHGKRRGENNRVILAKLTAP</sequence>
<name>M5U120_9BACT</name>
<gene>
    <name evidence="1" type="ORF">RSSM_03464</name>
</gene>
<dbReference type="SUPFAM" id="SSF50939">
    <property type="entry name" value="Sialidases"/>
    <property type="match status" value="1"/>
</dbReference>
<dbReference type="AlphaFoldDB" id="M5U120"/>
<reference evidence="1 2" key="1">
    <citation type="journal article" date="2013" name="Mar. Genomics">
        <title>Expression of sulfatases in Rhodopirellula baltica and the diversity of sulfatases in the genus Rhodopirellula.</title>
        <authorList>
            <person name="Wegner C.E."/>
            <person name="Richter-Heitmann T."/>
            <person name="Klindworth A."/>
            <person name="Klockow C."/>
            <person name="Richter M."/>
            <person name="Achstetter T."/>
            <person name="Glockner F.O."/>
            <person name="Harder J."/>
        </authorList>
    </citation>
    <scope>NUCLEOTIDE SEQUENCE [LARGE SCALE GENOMIC DNA]</scope>
    <source>
        <strain evidence="1 2">SM41</strain>
    </source>
</reference>
<dbReference type="Proteomes" id="UP000011885">
    <property type="component" value="Unassembled WGS sequence"/>
</dbReference>
<evidence type="ECO:0000313" key="2">
    <source>
        <dbReference type="Proteomes" id="UP000011885"/>
    </source>
</evidence>
<proteinExistence type="predicted"/>